<feature type="region of interest" description="Disordered" evidence="4">
    <location>
        <begin position="399"/>
        <end position="440"/>
    </location>
</feature>
<comment type="caution">
    <text evidence="6">The sequence shown here is derived from an EMBL/GenBank/DDBJ whole genome shotgun (WGS) entry which is preliminary data.</text>
</comment>
<organism evidence="6 7">
    <name type="scientific">Muraenolepis orangiensis</name>
    <name type="common">Patagonian moray cod</name>
    <dbReference type="NCBI Taxonomy" id="630683"/>
    <lineage>
        <taxon>Eukaryota</taxon>
        <taxon>Metazoa</taxon>
        <taxon>Chordata</taxon>
        <taxon>Craniata</taxon>
        <taxon>Vertebrata</taxon>
        <taxon>Euteleostomi</taxon>
        <taxon>Actinopterygii</taxon>
        <taxon>Neopterygii</taxon>
        <taxon>Teleostei</taxon>
        <taxon>Neoteleostei</taxon>
        <taxon>Acanthomorphata</taxon>
        <taxon>Zeiogadaria</taxon>
        <taxon>Gadariae</taxon>
        <taxon>Gadiformes</taxon>
        <taxon>Muraenolepidoidei</taxon>
        <taxon>Muraenolepididae</taxon>
        <taxon>Muraenolepis</taxon>
    </lineage>
</organism>
<feature type="domain" description="SH3" evidence="5">
    <location>
        <begin position="445"/>
        <end position="504"/>
    </location>
</feature>
<name>A0A9Q0EE46_9TELE</name>
<feature type="region of interest" description="Disordered" evidence="4">
    <location>
        <begin position="107"/>
        <end position="177"/>
    </location>
</feature>
<feature type="compositionally biased region" description="Pro residues" evidence="4">
    <location>
        <begin position="152"/>
        <end position="174"/>
    </location>
</feature>
<dbReference type="InterPro" id="IPR036028">
    <property type="entry name" value="SH3-like_dom_sf"/>
</dbReference>
<dbReference type="SUPFAM" id="SSF50044">
    <property type="entry name" value="SH3-domain"/>
    <property type="match status" value="2"/>
</dbReference>
<evidence type="ECO:0000259" key="5">
    <source>
        <dbReference type="PROSITE" id="PS50002"/>
    </source>
</evidence>
<keyword evidence="1 3" id="KW-0728">SH3 domain</keyword>
<dbReference type="Pfam" id="PF14604">
    <property type="entry name" value="SH3_9"/>
    <property type="match status" value="1"/>
</dbReference>
<sequence>MGVGACLQGEGVLVLRQVDPNWYEGCLPGCQRRGLFPVSYVSAPSGQAGGRAVVDSDKPSPMQSHFDPCTASHGAPRPSSSFSPPTPPPKAALQAITDDWISLTLGLPTSTSSPLPPSHSHPAGGRASSSALSTPPTPPPYPASFARSHPFSPAPTPPPLPVSSTPGPTPPPYPHGLLLEMQELDTLVSPFSCYLPQALSPLVYPSSMSPSLPGSCSSSLLTSTSPSLSSPTAWEDGFIPISSPSFCLSFSSSREVSPSLPSLPLSSHSSPYSRSPSPLIDSVVNLSQLRAVSDQPLASTSSQHPSSMDLVMVEDTDQPACSPQAPSQLVLASQLDNQSALSREQEEEELSKELASFIHARPPQSRHLPGAFQLSEWMKDEEVSDEDQQLPLLFIEEDSEEEQDGGRLTHTHPKMIQPFRDPQTTMRTDGQQKEERTPEHLEKRCAQLQNKVLYNYHPHNEDEVELKEGDLIDVMEQCDDGWFVGTSRRSRFFGTFPGNYVRRM</sequence>
<evidence type="ECO:0000313" key="7">
    <source>
        <dbReference type="Proteomes" id="UP001148018"/>
    </source>
</evidence>
<reference evidence="6" key="1">
    <citation type="submission" date="2022-07" db="EMBL/GenBank/DDBJ databases">
        <title>Chromosome-level genome of Muraenolepis orangiensis.</title>
        <authorList>
            <person name="Kim J."/>
        </authorList>
    </citation>
    <scope>NUCLEOTIDE SEQUENCE</scope>
    <source>
        <strain evidence="6">KU_S4_2022</strain>
        <tissue evidence="6">Muscle</tissue>
    </source>
</reference>
<evidence type="ECO:0000256" key="2">
    <source>
        <dbReference type="ARBA" id="ARBA00022737"/>
    </source>
</evidence>
<feature type="region of interest" description="Disordered" evidence="4">
    <location>
        <begin position="46"/>
        <end position="92"/>
    </location>
</feature>
<dbReference type="PROSITE" id="PS50002">
    <property type="entry name" value="SH3"/>
    <property type="match status" value="1"/>
</dbReference>
<dbReference type="PANTHER" id="PTHR14167">
    <property type="entry name" value="SH3 DOMAIN-CONTAINING"/>
    <property type="match status" value="1"/>
</dbReference>
<dbReference type="SMART" id="SM00326">
    <property type="entry name" value="SH3"/>
    <property type="match status" value="1"/>
</dbReference>
<dbReference type="InterPro" id="IPR001452">
    <property type="entry name" value="SH3_domain"/>
</dbReference>
<dbReference type="OrthoDB" id="73680at2759"/>
<dbReference type="FunFam" id="2.30.30.40:FF:000001">
    <property type="entry name" value="Sorbin and SH3 domain-containing protein 1 isoform 2"/>
    <property type="match status" value="1"/>
</dbReference>
<evidence type="ECO:0000256" key="1">
    <source>
        <dbReference type="ARBA" id="ARBA00022443"/>
    </source>
</evidence>
<accession>A0A9Q0EE46</accession>
<keyword evidence="7" id="KW-1185">Reference proteome</keyword>
<dbReference type="InterPro" id="IPR050384">
    <property type="entry name" value="Endophilin_SH3RF"/>
</dbReference>
<evidence type="ECO:0000256" key="3">
    <source>
        <dbReference type="PROSITE-ProRule" id="PRU00192"/>
    </source>
</evidence>
<dbReference type="AlphaFoldDB" id="A0A9Q0EE46"/>
<keyword evidence="2" id="KW-0677">Repeat</keyword>
<dbReference type="PRINTS" id="PR01217">
    <property type="entry name" value="PRICHEXTENSN"/>
</dbReference>
<protein>
    <recommendedName>
        <fullName evidence="5">SH3 domain-containing protein</fullName>
    </recommendedName>
</protein>
<dbReference type="PANTHER" id="PTHR14167:SF116">
    <property type="entry name" value="CAP, ISOFORM AC"/>
    <property type="match status" value="1"/>
</dbReference>
<evidence type="ECO:0000256" key="4">
    <source>
        <dbReference type="SAM" id="MobiDB-lite"/>
    </source>
</evidence>
<proteinExistence type="predicted"/>
<gene>
    <name evidence="6" type="ORF">NHX12_027640</name>
</gene>
<dbReference type="EMBL" id="JANIIK010000043">
    <property type="protein sequence ID" value="KAJ3605595.1"/>
    <property type="molecule type" value="Genomic_DNA"/>
</dbReference>
<evidence type="ECO:0000313" key="6">
    <source>
        <dbReference type="EMBL" id="KAJ3605595.1"/>
    </source>
</evidence>
<feature type="compositionally biased region" description="Basic and acidic residues" evidence="4">
    <location>
        <begin position="430"/>
        <end position="440"/>
    </location>
</feature>
<feature type="compositionally biased region" description="Low complexity" evidence="4">
    <location>
        <begin position="120"/>
        <end position="134"/>
    </location>
</feature>
<dbReference type="Proteomes" id="UP001148018">
    <property type="component" value="Unassembled WGS sequence"/>
</dbReference>
<dbReference type="Gene3D" id="2.30.30.40">
    <property type="entry name" value="SH3 Domains"/>
    <property type="match status" value="2"/>
</dbReference>